<sequence length="358" mass="39097">MKHYLLFLLASLAMLTGCEKDDDPTSVSLRSITREKFDYKGGLASAIVDAGGRDVTAESSESWCRTAVIGSIVNFNVLAYTGSEERSATVTVKAEGLKPLLINVVQDKFRGLVVVPSTLIFSDTDRTLSVAVTCSGVYDVKLTENPNNAFSFSKSEDGASVSFTSNKASSRVEVKGRAEFTPEEGDPVIVTLIQPKKSTYDFLLGTWNVTKTDIFAGSIQNLSSVTFSAKENQYSYKVTINDPALKDYPFTAEFADGKVVIQTGQELGFSGTKFYTLHFNGPNNGQGNYIWSQAGVVAWAAEPVFDENAGTIQLVFSDNGQGNGREAKTLCFWENNDRYWSFTGQLCLTNALELSKNY</sequence>
<evidence type="ECO:0000259" key="1">
    <source>
        <dbReference type="Pfam" id="PF13004"/>
    </source>
</evidence>
<dbReference type="EMBL" id="VVXK01000001">
    <property type="protein sequence ID" value="KAA2372277.1"/>
    <property type="molecule type" value="Genomic_DNA"/>
</dbReference>
<comment type="caution">
    <text evidence="2">The sequence shown here is derived from an EMBL/GenBank/DDBJ whole genome shotgun (WGS) entry which is preliminary data.</text>
</comment>
<dbReference type="PROSITE" id="PS51257">
    <property type="entry name" value="PROKAR_LIPOPROTEIN"/>
    <property type="match status" value="1"/>
</dbReference>
<dbReference type="Proteomes" id="UP000323567">
    <property type="component" value="Unassembled WGS sequence"/>
</dbReference>
<dbReference type="InterPro" id="IPR013783">
    <property type="entry name" value="Ig-like_fold"/>
</dbReference>
<dbReference type="RefSeq" id="WP_149886928.1">
    <property type="nucleotide sequence ID" value="NZ_CATXTW010000045.1"/>
</dbReference>
<name>A0A5B3GFS7_9BACT</name>
<evidence type="ECO:0000313" key="3">
    <source>
        <dbReference type="Proteomes" id="UP000323567"/>
    </source>
</evidence>
<gene>
    <name evidence="2" type="ORF">F2Y13_02160</name>
</gene>
<accession>A0A5B3GFS7</accession>
<feature type="domain" description="BACON" evidence="1">
    <location>
        <begin position="56"/>
        <end position="106"/>
    </location>
</feature>
<dbReference type="Gene3D" id="2.60.40.10">
    <property type="entry name" value="Immunoglobulins"/>
    <property type="match status" value="1"/>
</dbReference>
<dbReference type="InterPro" id="IPR024361">
    <property type="entry name" value="BACON"/>
</dbReference>
<proteinExistence type="predicted"/>
<dbReference type="Pfam" id="PF13004">
    <property type="entry name" value="BACON"/>
    <property type="match status" value="1"/>
</dbReference>
<evidence type="ECO:0000313" key="2">
    <source>
        <dbReference type="EMBL" id="KAA2372277.1"/>
    </source>
</evidence>
<dbReference type="AlphaFoldDB" id="A0A5B3GFS7"/>
<reference evidence="2 3" key="1">
    <citation type="journal article" date="2019" name="Nat. Med.">
        <title>A library of human gut bacterial isolates paired with longitudinal multiomics data enables mechanistic microbiome research.</title>
        <authorList>
            <person name="Poyet M."/>
            <person name="Groussin M."/>
            <person name="Gibbons S.M."/>
            <person name="Avila-Pacheco J."/>
            <person name="Jiang X."/>
            <person name="Kearney S.M."/>
            <person name="Perrotta A.R."/>
            <person name="Berdy B."/>
            <person name="Zhao S."/>
            <person name="Lieberman T.D."/>
            <person name="Swanson P.K."/>
            <person name="Smith M."/>
            <person name="Roesemann S."/>
            <person name="Alexander J.E."/>
            <person name="Rich S.A."/>
            <person name="Livny J."/>
            <person name="Vlamakis H."/>
            <person name="Clish C."/>
            <person name="Bullock K."/>
            <person name="Deik A."/>
            <person name="Scott J."/>
            <person name="Pierce K.A."/>
            <person name="Xavier R.J."/>
            <person name="Alm E.J."/>
        </authorList>
    </citation>
    <scope>NUCLEOTIDE SEQUENCE [LARGE SCALE GENOMIC DNA]</scope>
    <source>
        <strain evidence="2 3">BIOML-A2</strain>
    </source>
</reference>
<organism evidence="2 3">
    <name type="scientific">Alistipes shahii</name>
    <dbReference type="NCBI Taxonomy" id="328814"/>
    <lineage>
        <taxon>Bacteria</taxon>
        <taxon>Pseudomonadati</taxon>
        <taxon>Bacteroidota</taxon>
        <taxon>Bacteroidia</taxon>
        <taxon>Bacteroidales</taxon>
        <taxon>Rikenellaceae</taxon>
        <taxon>Alistipes</taxon>
    </lineage>
</organism>
<protein>
    <recommendedName>
        <fullName evidence="1">BACON domain-containing protein</fullName>
    </recommendedName>
</protein>